<feature type="chain" id="PRO_5037893263" evidence="1">
    <location>
        <begin position="25"/>
        <end position="76"/>
    </location>
</feature>
<evidence type="ECO:0000256" key="1">
    <source>
        <dbReference type="SAM" id="SignalP"/>
    </source>
</evidence>
<proteinExistence type="predicted"/>
<keyword evidence="3" id="KW-1185">Reference proteome</keyword>
<organism evidence="2 3">
    <name type="scientific">Pseudorhizobium pelagicum</name>
    <dbReference type="NCBI Taxonomy" id="1509405"/>
    <lineage>
        <taxon>Bacteria</taxon>
        <taxon>Pseudomonadati</taxon>
        <taxon>Pseudomonadota</taxon>
        <taxon>Alphaproteobacteria</taxon>
        <taxon>Hyphomicrobiales</taxon>
        <taxon>Rhizobiaceae</taxon>
        <taxon>Rhizobium/Agrobacterium group</taxon>
        <taxon>Pseudorhizobium</taxon>
    </lineage>
</organism>
<protein>
    <submittedName>
        <fullName evidence="2">Uncharacterized protein</fullName>
    </submittedName>
</protein>
<comment type="caution">
    <text evidence="2">The sequence shown here is derived from an EMBL/GenBank/DDBJ whole genome shotgun (WGS) entry which is preliminary data.</text>
</comment>
<evidence type="ECO:0000313" key="3">
    <source>
        <dbReference type="Proteomes" id="UP000052167"/>
    </source>
</evidence>
<dbReference type="AlphaFoldDB" id="A0A922P572"/>
<keyword evidence="1" id="KW-0732">Signal</keyword>
<dbReference type="EMBL" id="JOKJ01000001">
    <property type="protein sequence ID" value="KEQ10843.1"/>
    <property type="molecule type" value="Genomic_DNA"/>
</dbReference>
<gene>
    <name evidence="2" type="ORF">GV68_00750</name>
</gene>
<sequence>MRHKRMIAPLILLAGAAPATQVFGQSTPQLTDDPAELFGYSVDVRETESRRIAEQALDALAQVRSTAQEIKMVFRQ</sequence>
<accession>A0A922P572</accession>
<evidence type="ECO:0000313" key="2">
    <source>
        <dbReference type="EMBL" id="KEQ10843.1"/>
    </source>
</evidence>
<dbReference type="Proteomes" id="UP000052167">
    <property type="component" value="Unassembled WGS sequence"/>
</dbReference>
<reference evidence="2 3" key="1">
    <citation type="submission" date="2014-06" db="EMBL/GenBank/DDBJ databases">
        <title>Rhizobium pelagicum/R2-400B4.</title>
        <authorList>
            <person name="Kimes N.E."/>
            <person name="Lopez-Perez M."/>
        </authorList>
    </citation>
    <scope>NUCLEOTIDE SEQUENCE [LARGE SCALE GENOMIC DNA]</scope>
    <source>
        <strain evidence="2 3">R2-400B4</strain>
    </source>
</reference>
<name>A0A922P572_9HYPH</name>
<feature type="signal peptide" evidence="1">
    <location>
        <begin position="1"/>
        <end position="24"/>
    </location>
</feature>